<dbReference type="Proteomes" id="UP001145114">
    <property type="component" value="Unassembled WGS sequence"/>
</dbReference>
<comment type="caution">
    <text evidence="1">The sequence shown here is derived from an EMBL/GenBank/DDBJ whole genome shotgun (WGS) entry which is preliminary data.</text>
</comment>
<accession>A0ACC1HSR8</accession>
<keyword evidence="1" id="KW-0547">Nucleotide-binding</keyword>
<keyword evidence="1" id="KW-0067">ATP-binding</keyword>
<dbReference type="EMBL" id="JAMZIH010000921">
    <property type="protein sequence ID" value="KAJ1678706.1"/>
    <property type="molecule type" value="Genomic_DNA"/>
</dbReference>
<reference evidence="1" key="1">
    <citation type="submission" date="2022-06" db="EMBL/GenBank/DDBJ databases">
        <title>Phylogenomic reconstructions and comparative analyses of Kickxellomycotina fungi.</title>
        <authorList>
            <person name="Reynolds N.K."/>
            <person name="Stajich J.E."/>
            <person name="Barry K."/>
            <person name="Grigoriev I.V."/>
            <person name="Crous P."/>
            <person name="Smith M.E."/>
        </authorList>
    </citation>
    <scope>NUCLEOTIDE SEQUENCE</scope>
    <source>
        <strain evidence="1">RSA 2271</strain>
    </source>
</reference>
<gene>
    <name evidence="1" type="primary">DBP6</name>
    <name evidence="1" type="ORF">EV182_003510</name>
</gene>
<organism evidence="1 2">
    <name type="scientific">Spiromyces aspiralis</name>
    <dbReference type="NCBI Taxonomy" id="68401"/>
    <lineage>
        <taxon>Eukaryota</taxon>
        <taxon>Fungi</taxon>
        <taxon>Fungi incertae sedis</taxon>
        <taxon>Zoopagomycota</taxon>
        <taxon>Kickxellomycotina</taxon>
        <taxon>Kickxellomycetes</taxon>
        <taxon>Kickxellales</taxon>
        <taxon>Kickxellaceae</taxon>
        <taxon>Spiromyces</taxon>
    </lineage>
</organism>
<evidence type="ECO:0000313" key="1">
    <source>
        <dbReference type="EMBL" id="KAJ1678706.1"/>
    </source>
</evidence>
<proteinExistence type="predicted"/>
<sequence>MLSLSTRTVQRCREEGIESAFAVQAAVIPALREAYTLSRLRHYVRDLCVSAPTGSGKTLAYVLPIVEKLSQRTVVRLRALVVVPTRDLVVQVKETFERVSKGTGLRVGAVMGAVSLAKEQQHIVSNQDIELCGGSSNVDILVCTPGRLVDHLNMTQNFTLQHLEFLIQKLLFSATLTRDPTRIASLHLVRPLYISVESPPAPQDAGLSAMETETMAVALDVGSGETKYSMPAGLTEYFQVCNPSIKPMLVLHLLYHLNITSALCFTKSLEAAHRLYQLVGIFDKHYNRGRDDVTTTRRVGHNSGSSDDVTVVAEYSSDLSQQERNSILRQFRNGRIRLLICSDVIARGLDLDCVQAVVNYDAPMHMDKYVHRVGRTARAGRKGTAYTLVEKQEARFFKAMVKKHGHYKRMTQLKVKPSFISDLNEAYKATMQDMHRLYSVLPNE</sequence>
<protein>
    <submittedName>
        <fullName evidence="1">ATP-dependent RNA helicase dbp6</fullName>
        <ecNumber evidence="1">3.6.4.13</ecNumber>
    </submittedName>
</protein>
<evidence type="ECO:0000313" key="2">
    <source>
        <dbReference type="Proteomes" id="UP001145114"/>
    </source>
</evidence>
<name>A0ACC1HSR8_9FUNG</name>
<dbReference type="EC" id="3.6.4.13" evidence="1"/>
<keyword evidence="1" id="KW-0347">Helicase</keyword>
<keyword evidence="2" id="KW-1185">Reference proteome</keyword>
<keyword evidence="1" id="KW-0378">Hydrolase</keyword>